<dbReference type="AlphaFoldDB" id="A0A9N9MMZ2"/>
<dbReference type="Proteomes" id="UP001152799">
    <property type="component" value="Chromosome 4"/>
</dbReference>
<sequence length="68" mass="7688">MLISHYFSQNLILKASIFLHQKSFYANPLTVQSAVCAKSPIKGSSVKFVVSFNKPIREKKNPLYPCTK</sequence>
<name>A0A9N9MMZ2_9CUCU</name>
<gene>
    <name evidence="1" type="ORF">CEUTPL_LOCUS8002</name>
</gene>
<proteinExistence type="predicted"/>
<keyword evidence="2" id="KW-1185">Reference proteome</keyword>
<reference evidence="1" key="1">
    <citation type="submission" date="2022-01" db="EMBL/GenBank/DDBJ databases">
        <authorList>
            <person name="King R."/>
        </authorList>
    </citation>
    <scope>NUCLEOTIDE SEQUENCE</scope>
</reference>
<protein>
    <submittedName>
        <fullName evidence="1">Uncharacterized protein</fullName>
    </submittedName>
</protein>
<evidence type="ECO:0000313" key="2">
    <source>
        <dbReference type="Proteomes" id="UP001152799"/>
    </source>
</evidence>
<evidence type="ECO:0000313" key="1">
    <source>
        <dbReference type="EMBL" id="CAG9767436.1"/>
    </source>
</evidence>
<organism evidence="1 2">
    <name type="scientific">Ceutorhynchus assimilis</name>
    <name type="common">cabbage seed weevil</name>
    <dbReference type="NCBI Taxonomy" id="467358"/>
    <lineage>
        <taxon>Eukaryota</taxon>
        <taxon>Metazoa</taxon>
        <taxon>Ecdysozoa</taxon>
        <taxon>Arthropoda</taxon>
        <taxon>Hexapoda</taxon>
        <taxon>Insecta</taxon>
        <taxon>Pterygota</taxon>
        <taxon>Neoptera</taxon>
        <taxon>Endopterygota</taxon>
        <taxon>Coleoptera</taxon>
        <taxon>Polyphaga</taxon>
        <taxon>Cucujiformia</taxon>
        <taxon>Curculionidae</taxon>
        <taxon>Ceutorhynchinae</taxon>
        <taxon>Ceutorhynchus</taxon>
    </lineage>
</organism>
<accession>A0A9N9MMZ2</accession>
<dbReference type="EMBL" id="OU892280">
    <property type="protein sequence ID" value="CAG9767436.1"/>
    <property type="molecule type" value="Genomic_DNA"/>
</dbReference>